<dbReference type="Proteomes" id="UP000014627">
    <property type="component" value="Unassembled WGS sequence"/>
</dbReference>
<proteinExistence type="predicted"/>
<evidence type="ECO:0008006" key="4">
    <source>
        <dbReference type="Google" id="ProtNLM"/>
    </source>
</evidence>
<evidence type="ECO:0000256" key="1">
    <source>
        <dbReference type="SAM" id="SignalP"/>
    </source>
</evidence>
<dbReference type="RefSeq" id="WP_013462598.1">
    <property type="nucleotide sequence ID" value="NZ_KE356190.1"/>
</dbReference>
<evidence type="ECO:0000313" key="3">
    <source>
        <dbReference type="Proteomes" id="UP000014627"/>
    </source>
</evidence>
<dbReference type="GeneID" id="12242444"/>
<feature type="signal peptide" evidence="1">
    <location>
        <begin position="1"/>
        <end position="20"/>
    </location>
</feature>
<sequence length="235" mass="26488">MLRILIKISFGLLLFPLICACSPATKTSHRHIRAGRITSQQGHSVIMYPEIQDSPLPKYHWPTPQQAVITAYSFHCHGSLGAKETEQETLYDCDGLNHSLCKKFSIHPRIIDITRLLHKQYPLSIVEGFCCHKHFRFLTASGKSLSTKHLSGNAALLFTEKDIHLETLSSILSPLYKKKSIYPCSIDFTTTKTTVGNEEFLITLIPKDTGNYLSIEMLYDLETTRPIEVPPSSLT</sequence>
<keyword evidence="3" id="KW-1185">Reference proteome</keyword>
<reference evidence="2 3" key="1">
    <citation type="submission" date="2013-04" db="EMBL/GenBank/DDBJ databases">
        <title>Genome sequence of Chlamydia psittaci 99DC5.</title>
        <authorList>
            <person name="Huot-Creasy H."/>
            <person name="McCracken C.L."/>
            <person name="Humphries M."/>
            <person name="Sachse K."/>
            <person name="Laroucau K."/>
            <person name="Bavoil P."/>
            <person name="Myers G.S."/>
        </authorList>
    </citation>
    <scope>NUCLEOTIDE SEQUENCE [LARGE SCALE GENOMIC DNA]</scope>
    <source>
        <strain evidence="2 3">99DC5</strain>
    </source>
</reference>
<feature type="chain" id="PRO_5045982240" description="Lipoprotein" evidence="1">
    <location>
        <begin position="21"/>
        <end position="235"/>
    </location>
</feature>
<protein>
    <recommendedName>
        <fullName evidence="4">Lipoprotein</fullName>
    </recommendedName>
</protein>
<comment type="caution">
    <text evidence="2">The sequence shown here is derived from an EMBL/GenBank/DDBJ whole genome shotgun (WGS) entry which is preliminary data.</text>
</comment>
<name>A0ABN0MPV8_CHLPS</name>
<keyword evidence="1" id="KW-0732">Signal</keyword>
<organism evidence="2 3">
    <name type="scientific">Chlamydia psittaci 99DC5</name>
    <dbReference type="NCBI Taxonomy" id="1112251"/>
    <lineage>
        <taxon>Bacteria</taxon>
        <taxon>Pseudomonadati</taxon>
        <taxon>Chlamydiota</taxon>
        <taxon>Chlamydiia</taxon>
        <taxon>Chlamydiales</taxon>
        <taxon>Chlamydiaceae</taxon>
        <taxon>Chlamydia/Chlamydophila group</taxon>
        <taxon>Chlamydia</taxon>
    </lineage>
</organism>
<gene>
    <name evidence="2" type="ORF">CP99DC5_0598</name>
</gene>
<accession>A0ABN0MPV8</accession>
<evidence type="ECO:0000313" key="2">
    <source>
        <dbReference type="EMBL" id="EPJ28212.1"/>
    </source>
</evidence>
<dbReference type="PROSITE" id="PS51257">
    <property type="entry name" value="PROKAR_LIPOPROTEIN"/>
    <property type="match status" value="1"/>
</dbReference>
<dbReference type="EMBL" id="ATLC01000045">
    <property type="protein sequence ID" value="EPJ28212.1"/>
    <property type="molecule type" value="Genomic_DNA"/>
</dbReference>